<dbReference type="GO" id="GO:0015031">
    <property type="term" value="P:protein transport"/>
    <property type="evidence" value="ECO:0007669"/>
    <property type="project" value="UniProtKB-ARBA"/>
</dbReference>
<reference evidence="15" key="1">
    <citation type="submission" date="2020-04" db="EMBL/GenBank/DDBJ databases">
        <authorList>
            <person name="Alioto T."/>
            <person name="Alioto T."/>
            <person name="Gomez Garrido J."/>
        </authorList>
    </citation>
    <scope>NUCLEOTIDE SEQUENCE</scope>
    <source>
        <strain evidence="15">A484AB</strain>
    </source>
</reference>
<evidence type="ECO:0000256" key="2">
    <source>
        <dbReference type="ARBA" id="ARBA00022723"/>
    </source>
</evidence>
<protein>
    <recommendedName>
        <fullName evidence="11">Reticulocalbin-3</fullName>
    </recommendedName>
</protein>
<feature type="domain" description="EF-hand" evidence="14">
    <location>
        <begin position="150"/>
        <end position="185"/>
    </location>
</feature>
<feature type="region of interest" description="Disordered" evidence="12">
    <location>
        <begin position="27"/>
        <end position="48"/>
    </location>
</feature>
<keyword evidence="3 13" id="KW-0732">Signal</keyword>
<keyword evidence="5" id="KW-0256">Endoplasmic reticulum</keyword>
<evidence type="ECO:0000256" key="11">
    <source>
        <dbReference type="ARBA" id="ARBA00072696"/>
    </source>
</evidence>
<keyword evidence="2" id="KW-0479">Metal-binding</keyword>
<dbReference type="OrthoDB" id="5951299at2759"/>
<feature type="domain" description="EF-hand" evidence="14">
    <location>
        <begin position="69"/>
        <end position="104"/>
    </location>
</feature>
<dbReference type="InterPro" id="IPR011992">
    <property type="entry name" value="EF-hand-dom_pair"/>
</dbReference>
<sequence>MQSTCISLALVIFVYLQPIYSHQGHGGLKPGGISHDHEHETDEHREYEKNVLLGEEEEGAGYDELTREEKVKRLLKIAKKVDFNSDGALTQEELKKWVQENHMKYLLKNAIAYIADVDLNNDSKMSFKEYEESHFPAGTPGMPKNFRNTTRYQHGKRRFEYADLNKDGHLTMHEFLYFLNPEEGKHMRKCIVLETIENMDLDGDGALNIKDYIGEGILEMKSGDEFVAKVKEFKEYDKNVDGLLVEDEVRDWMFPPDHSTSKHEVEHIMSHGDKDKDGKMSYEEFASIPEHLEQSRATGYGDMFQENKDEL</sequence>
<accession>A0A6S7GP81</accession>
<keyword evidence="16" id="KW-1185">Reference proteome</keyword>
<evidence type="ECO:0000259" key="14">
    <source>
        <dbReference type="PROSITE" id="PS50222"/>
    </source>
</evidence>
<comment type="caution">
    <text evidence="15">The sequence shown here is derived from an EMBL/GenBank/DDBJ whole genome shotgun (WGS) entry which is preliminary data.</text>
</comment>
<dbReference type="FunFam" id="1.10.238.10:FF:000104">
    <property type="entry name" value="calumenin isoform X1"/>
    <property type="match status" value="1"/>
</dbReference>
<evidence type="ECO:0000256" key="5">
    <source>
        <dbReference type="ARBA" id="ARBA00022824"/>
    </source>
</evidence>
<dbReference type="Gene3D" id="1.10.238.10">
    <property type="entry name" value="EF-hand"/>
    <property type="match status" value="2"/>
</dbReference>
<gene>
    <name evidence="15" type="ORF">PACLA_8A071001</name>
</gene>
<dbReference type="GO" id="GO:0005509">
    <property type="term" value="F:calcium ion binding"/>
    <property type="evidence" value="ECO:0007669"/>
    <property type="project" value="InterPro"/>
</dbReference>
<dbReference type="PROSITE" id="PS50222">
    <property type="entry name" value="EF_HAND_2"/>
    <property type="match status" value="3"/>
</dbReference>
<feature type="signal peptide" evidence="13">
    <location>
        <begin position="1"/>
        <end position="21"/>
    </location>
</feature>
<evidence type="ECO:0000256" key="3">
    <source>
        <dbReference type="ARBA" id="ARBA00022729"/>
    </source>
</evidence>
<evidence type="ECO:0000256" key="13">
    <source>
        <dbReference type="SAM" id="SignalP"/>
    </source>
</evidence>
<feature type="compositionally biased region" description="Basic and acidic residues" evidence="12">
    <location>
        <begin position="34"/>
        <end position="48"/>
    </location>
</feature>
<evidence type="ECO:0000256" key="10">
    <source>
        <dbReference type="ARBA" id="ARBA00063143"/>
    </source>
</evidence>
<keyword evidence="6" id="KW-0106">Calcium</keyword>
<evidence type="ECO:0000313" key="15">
    <source>
        <dbReference type="EMBL" id="CAB3991652.1"/>
    </source>
</evidence>
<evidence type="ECO:0000256" key="7">
    <source>
        <dbReference type="ARBA" id="ARBA00023180"/>
    </source>
</evidence>
<feature type="domain" description="EF-hand" evidence="14">
    <location>
        <begin position="260"/>
        <end position="295"/>
    </location>
</feature>
<feature type="chain" id="PRO_5043781045" description="Reticulocalbin-3" evidence="13">
    <location>
        <begin position="22"/>
        <end position="311"/>
    </location>
</feature>
<comment type="subcellular location">
    <subcellularLocation>
        <location evidence="1">Endoplasmic reticulum lumen</location>
    </subcellularLocation>
</comment>
<keyword evidence="8" id="KW-0143">Chaperone</keyword>
<evidence type="ECO:0000313" key="16">
    <source>
        <dbReference type="Proteomes" id="UP001152795"/>
    </source>
</evidence>
<dbReference type="GO" id="GO:0005788">
    <property type="term" value="C:endoplasmic reticulum lumen"/>
    <property type="evidence" value="ECO:0007669"/>
    <property type="project" value="UniProtKB-SubCell"/>
</dbReference>
<evidence type="ECO:0000256" key="8">
    <source>
        <dbReference type="ARBA" id="ARBA00023186"/>
    </source>
</evidence>
<dbReference type="InterPro" id="IPR018247">
    <property type="entry name" value="EF_Hand_1_Ca_BS"/>
</dbReference>
<comment type="subunit">
    <text evidence="10">Interacts with PCSK6 (immature form including the propeptide); probably involved in the maturation and the secretion of PCSK6.</text>
</comment>
<dbReference type="Proteomes" id="UP001152795">
    <property type="component" value="Unassembled WGS sequence"/>
</dbReference>
<dbReference type="PROSITE" id="PS00018">
    <property type="entry name" value="EF_HAND_1"/>
    <property type="match status" value="3"/>
</dbReference>
<dbReference type="InterPro" id="IPR002048">
    <property type="entry name" value="EF_hand_dom"/>
</dbReference>
<dbReference type="Pfam" id="PF13499">
    <property type="entry name" value="EF-hand_7"/>
    <property type="match status" value="2"/>
</dbReference>
<dbReference type="PANTHER" id="PTHR10827:SF98">
    <property type="entry name" value="45 KDA CALCIUM-BINDING PROTEIN"/>
    <property type="match status" value="1"/>
</dbReference>
<comment type="function">
    <text evidence="9">Probable molecular chaperone assisting protein biosynthesis and transport in the endoplasmic reticulum. Required for the proper biosynthesis and transport of pulmonary surfactant-associated protein A/SP-A, pulmonary surfactant-associated protein D/SP-D and the lipid transporter ABCA3. By regulating both the proper expression and the degradation through the endoplasmic reticulum-associated protein degradation pathway of these proteins plays a crucial role in pulmonary surfactant homeostasis. Has an anti-fibrotic activity by negatively regulating the secretion of type I and type III collagens. This calcium-binding protein also transiently associates with immature PCSK6 and regulates its secretion.</text>
</comment>
<dbReference type="SMART" id="SM00054">
    <property type="entry name" value="EFh"/>
    <property type="match status" value="4"/>
</dbReference>
<proteinExistence type="predicted"/>
<evidence type="ECO:0000256" key="4">
    <source>
        <dbReference type="ARBA" id="ARBA00022737"/>
    </source>
</evidence>
<dbReference type="EMBL" id="CACRXK020001893">
    <property type="protein sequence ID" value="CAB3991652.1"/>
    <property type="molecule type" value="Genomic_DNA"/>
</dbReference>
<dbReference type="PANTHER" id="PTHR10827">
    <property type="entry name" value="RETICULOCALBIN"/>
    <property type="match status" value="1"/>
</dbReference>
<keyword evidence="4" id="KW-0677">Repeat</keyword>
<dbReference type="AlphaFoldDB" id="A0A6S7GP81"/>
<dbReference type="SUPFAM" id="SSF47473">
    <property type="entry name" value="EF-hand"/>
    <property type="match status" value="2"/>
</dbReference>
<evidence type="ECO:0000256" key="9">
    <source>
        <dbReference type="ARBA" id="ARBA00056975"/>
    </source>
</evidence>
<organism evidence="15 16">
    <name type="scientific">Paramuricea clavata</name>
    <name type="common">Red gorgonian</name>
    <name type="synonym">Violescent sea-whip</name>
    <dbReference type="NCBI Taxonomy" id="317549"/>
    <lineage>
        <taxon>Eukaryota</taxon>
        <taxon>Metazoa</taxon>
        <taxon>Cnidaria</taxon>
        <taxon>Anthozoa</taxon>
        <taxon>Octocorallia</taxon>
        <taxon>Malacalcyonacea</taxon>
        <taxon>Plexauridae</taxon>
        <taxon>Paramuricea</taxon>
    </lineage>
</organism>
<evidence type="ECO:0000256" key="1">
    <source>
        <dbReference type="ARBA" id="ARBA00004319"/>
    </source>
</evidence>
<keyword evidence="7" id="KW-0325">Glycoprotein</keyword>
<evidence type="ECO:0000256" key="6">
    <source>
        <dbReference type="ARBA" id="ARBA00022837"/>
    </source>
</evidence>
<name>A0A6S7GP81_PARCT</name>
<evidence type="ECO:0000256" key="12">
    <source>
        <dbReference type="SAM" id="MobiDB-lite"/>
    </source>
</evidence>